<evidence type="ECO:0000313" key="3">
    <source>
        <dbReference type="Proteomes" id="UP000015102"/>
    </source>
</evidence>
<protein>
    <submittedName>
        <fullName evidence="2">Uncharacterized protein</fullName>
    </submittedName>
</protein>
<dbReference type="AlphaFoldDB" id="T1GHB3"/>
<organism evidence="2 3">
    <name type="scientific">Megaselia scalaris</name>
    <name type="common">Humpbacked fly</name>
    <name type="synonym">Phora scalaris</name>
    <dbReference type="NCBI Taxonomy" id="36166"/>
    <lineage>
        <taxon>Eukaryota</taxon>
        <taxon>Metazoa</taxon>
        <taxon>Ecdysozoa</taxon>
        <taxon>Arthropoda</taxon>
        <taxon>Hexapoda</taxon>
        <taxon>Insecta</taxon>
        <taxon>Pterygota</taxon>
        <taxon>Neoptera</taxon>
        <taxon>Endopterygota</taxon>
        <taxon>Diptera</taxon>
        <taxon>Brachycera</taxon>
        <taxon>Muscomorpha</taxon>
        <taxon>Platypezoidea</taxon>
        <taxon>Phoridae</taxon>
        <taxon>Megaseliini</taxon>
        <taxon>Megaselia</taxon>
    </lineage>
</organism>
<keyword evidence="3" id="KW-1185">Reference proteome</keyword>
<accession>T1GHB3</accession>
<reference evidence="2" key="2">
    <citation type="submission" date="2015-06" db="UniProtKB">
        <authorList>
            <consortium name="EnsemblMetazoa"/>
        </authorList>
    </citation>
    <scope>IDENTIFICATION</scope>
</reference>
<dbReference type="HOGENOM" id="CLU_2388727_0_0_1"/>
<evidence type="ECO:0000256" key="1">
    <source>
        <dbReference type="SAM" id="Phobius"/>
    </source>
</evidence>
<evidence type="ECO:0000313" key="2">
    <source>
        <dbReference type="EnsemblMetazoa" id="MESCA002803-PA"/>
    </source>
</evidence>
<keyword evidence="1" id="KW-0812">Transmembrane</keyword>
<dbReference type="EnsemblMetazoa" id="MESCA002803-RA">
    <property type="protein sequence ID" value="MESCA002803-PA"/>
    <property type="gene ID" value="MESCA002803"/>
</dbReference>
<name>T1GHB3_MEGSC</name>
<sequence>MTSLSYLKTTLHFSPLLGSVVPPRWVLFLGALLSGLAFSYERMRALVNFVTSKSGYRTLLMFLNLRMDIEGKEDLEPDGVRVISRDARAIGVPN</sequence>
<proteinExistence type="predicted"/>
<reference evidence="3" key="1">
    <citation type="submission" date="2013-02" db="EMBL/GenBank/DDBJ databases">
        <authorList>
            <person name="Hughes D."/>
        </authorList>
    </citation>
    <scope>NUCLEOTIDE SEQUENCE</scope>
    <source>
        <strain>Durham</strain>
        <strain evidence="3">NC isolate 2 -- Noor lab</strain>
    </source>
</reference>
<keyword evidence="1" id="KW-1133">Transmembrane helix</keyword>
<dbReference type="Proteomes" id="UP000015102">
    <property type="component" value="Unassembled WGS sequence"/>
</dbReference>
<keyword evidence="1" id="KW-0472">Membrane</keyword>
<feature type="transmembrane region" description="Helical" evidence="1">
    <location>
        <begin position="20"/>
        <end position="40"/>
    </location>
</feature>
<dbReference type="EMBL" id="CAQQ02022684">
    <property type="status" value="NOT_ANNOTATED_CDS"/>
    <property type="molecule type" value="Genomic_DNA"/>
</dbReference>
<dbReference type="EMBL" id="CAQQ02022683">
    <property type="status" value="NOT_ANNOTATED_CDS"/>
    <property type="molecule type" value="Genomic_DNA"/>
</dbReference>